<gene>
    <name evidence="4" type="ORF">GCM10023322_71720</name>
</gene>
<dbReference type="InterPro" id="IPR016164">
    <property type="entry name" value="FAD-linked_Oxase-like_C"/>
</dbReference>
<evidence type="ECO:0000256" key="2">
    <source>
        <dbReference type="ARBA" id="ARBA00022827"/>
    </source>
</evidence>
<name>A0ABP9SMB2_9ACTN</name>
<keyword evidence="1" id="KW-0285">Flavoprotein</keyword>
<dbReference type="EMBL" id="BAABJQ010000033">
    <property type="protein sequence ID" value="GAA5198406.1"/>
    <property type="molecule type" value="Genomic_DNA"/>
</dbReference>
<protein>
    <submittedName>
        <fullName evidence="4">FAD-binding oxidoreductase</fullName>
    </submittedName>
</protein>
<dbReference type="InterPro" id="IPR006094">
    <property type="entry name" value="Oxid_FAD_bind_N"/>
</dbReference>
<organism evidence="4 5">
    <name type="scientific">Rugosimonospora acidiphila</name>
    <dbReference type="NCBI Taxonomy" id="556531"/>
    <lineage>
        <taxon>Bacteria</taxon>
        <taxon>Bacillati</taxon>
        <taxon>Actinomycetota</taxon>
        <taxon>Actinomycetes</taxon>
        <taxon>Micromonosporales</taxon>
        <taxon>Micromonosporaceae</taxon>
        <taxon>Rugosimonospora</taxon>
    </lineage>
</organism>
<keyword evidence="5" id="KW-1185">Reference proteome</keyword>
<accession>A0ABP9SMB2</accession>
<keyword evidence="2" id="KW-0274">FAD</keyword>
<evidence type="ECO:0000259" key="3">
    <source>
        <dbReference type="PROSITE" id="PS51387"/>
    </source>
</evidence>
<comment type="caution">
    <text evidence="4">The sequence shown here is derived from an EMBL/GenBank/DDBJ whole genome shotgun (WGS) entry which is preliminary data.</text>
</comment>
<evidence type="ECO:0000313" key="4">
    <source>
        <dbReference type="EMBL" id="GAA5198406.1"/>
    </source>
</evidence>
<dbReference type="InterPro" id="IPR016166">
    <property type="entry name" value="FAD-bd_PCMH"/>
</dbReference>
<dbReference type="Gene3D" id="3.30.465.10">
    <property type="match status" value="1"/>
</dbReference>
<evidence type="ECO:0000313" key="5">
    <source>
        <dbReference type="Proteomes" id="UP001501570"/>
    </source>
</evidence>
<evidence type="ECO:0000256" key="1">
    <source>
        <dbReference type="ARBA" id="ARBA00022630"/>
    </source>
</evidence>
<dbReference type="PANTHER" id="PTHR11748:SF103">
    <property type="entry name" value="GLYCOLATE OXIDASE SUBUNIT GLCE"/>
    <property type="match status" value="1"/>
</dbReference>
<dbReference type="PROSITE" id="PS51387">
    <property type="entry name" value="FAD_PCMH"/>
    <property type="match status" value="1"/>
</dbReference>
<dbReference type="InterPro" id="IPR036318">
    <property type="entry name" value="FAD-bd_PCMH-like_sf"/>
</dbReference>
<dbReference type="PANTHER" id="PTHR11748">
    <property type="entry name" value="D-LACTATE DEHYDROGENASE"/>
    <property type="match status" value="1"/>
</dbReference>
<proteinExistence type="predicted"/>
<dbReference type="SUPFAM" id="SSF56176">
    <property type="entry name" value="FAD-binding/transporter-associated domain-like"/>
    <property type="match status" value="1"/>
</dbReference>
<sequence length="375" mass="38169">MTSAPEGVMVAGVAPVEVVAPATPGEVADVLRSTTGTVVPVGAGTKTGWAAPPTSCDLVLRTTGLNRIVEHTPGDLVVVAEAGVRLADLRERLAGHGQMLALDPPEPEATLGGIVSANASGPRRLRYGTVRDLLIGVTVVLADGTVARSGGKVVKNVAGYDLGKLYTGAHGGLGVVVSTTWRLHPRPPAAGAVVVPVTGAAEAGRLAALVCRSTLTPTAVELRWSGSDGELVVLFESIPASVVGQCRATVALLGGGSIVDAVPDWFGVRPVGQIVLRLAFAPFALPRVLAALPPTAGATVSAATGVAYAAVPRDVDLAALRATIAPFDGSAVLLTAVPGIDHWGPVPDSFALMERVKDQFDPRRRLSPGRLLGGL</sequence>
<dbReference type="Proteomes" id="UP001501570">
    <property type="component" value="Unassembled WGS sequence"/>
</dbReference>
<dbReference type="Pfam" id="PF01565">
    <property type="entry name" value="FAD_binding_4"/>
    <property type="match status" value="1"/>
</dbReference>
<reference evidence="5" key="1">
    <citation type="journal article" date="2019" name="Int. J. Syst. Evol. Microbiol.">
        <title>The Global Catalogue of Microorganisms (GCM) 10K type strain sequencing project: providing services to taxonomists for standard genome sequencing and annotation.</title>
        <authorList>
            <consortium name="The Broad Institute Genomics Platform"/>
            <consortium name="The Broad Institute Genome Sequencing Center for Infectious Disease"/>
            <person name="Wu L."/>
            <person name="Ma J."/>
        </authorList>
    </citation>
    <scope>NUCLEOTIDE SEQUENCE [LARGE SCALE GENOMIC DNA]</scope>
    <source>
        <strain evidence="5">JCM 18304</strain>
    </source>
</reference>
<dbReference type="SUPFAM" id="SSF55103">
    <property type="entry name" value="FAD-linked oxidases, C-terminal domain"/>
    <property type="match status" value="1"/>
</dbReference>
<dbReference type="InterPro" id="IPR016169">
    <property type="entry name" value="FAD-bd_PCMH_sub2"/>
</dbReference>
<feature type="domain" description="FAD-binding PCMH-type" evidence="3">
    <location>
        <begin position="11"/>
        <end position="186"/>
    </location>
</feature>
<dbReference type="RefSeq" id="WP_345637406.1">
    <property type="nucleotide sequence ID" value="NZ_BAABJQ010000033.1"/>
</dbReference>